<comment type="caution">
    <text evidence="5">The sequence shown here is derived from an EMBL/GenBank/DDBJ whole genome shotgun (WGS) entry which is preliminary data.</text>
</comment>
<dbReference type="InterPro" id="IPR016167">
    <property type="entry name" value="FAD-bd_PCMH_sub1"/>
</dbReference>
<organism evidence="5 6">
    <name type="scientific">Halanaerobium polyolivorans</name>
    <dbReference type="NCBI Taxonomy" id="2886943"/>
    <lineage>
        <taxon>Bacteria</taxon>
        <taxon>Bacillati</taxon>
        <taxon>Bacillota</taxon>
        <taxon>Clostridia</taxon>
        <taxon>Halanaerobiales</taxon>
        <taxon>Halanaerobiaceae</taxon>
        <taxon>Halanaerobium</taxon>
    </lineage>
</organism>
<evidence type="ECO:0000259" key="4">
    <source>
        <dbReference type="PROSITE" id="PS51387"/>
    </source>
</evidence>
<dbReference type="InterPro" id="IPR016166">
    <property type="entry name" value="FAD-bd_PCMH"/>
</dbReference>
<evidence type="ECO:0000256" key="2">
    <source>
        <dbReference type="ARBA" id="ARBA00022827"/>
    </source>
</evidence>
<keyword evidence="6" id="KW-1185">Reference proteome</keyword>
<dbReference type="InterPro" id="IPR051312">
    <property type="entry name" value="Diverse_Substr_Oxidored"/>
</dbReference>
<dbReference type="PANTHER" id="PTHR42659:SF9">
    <property type="entry name" value="XANTHINE DEHYDROGENASE FAD-BINDING SUBUNIT XDHB-RELATED"/>
    <property type="match status" value="1"/>
</dbReference>
<dbReference type="InterPro" id="IPR002346">
    <property type="entry name" value="Mopterin_DH_FAD-bd"/>
</dbReference>
<feature type="domain" description="FAD-binding PCMH-type" evidence="4">
    <location>
        <begin position="1"/>
        <end position="177"/>
    </location>
</feature>
<dbReference type="Gene3D" id="3.30.465.10">
    <property type="match status" value="1"/>
</dbReference>
<keyword evidence="3" id="KW-0560">Oxidoreductase</keyword>
<evidence type="ECO:0000256" key="1">
    <source>
        <dbReference type="ARBA" id="ARBA00022630"/>
    </source>
</evidence>
<protein>
    <submittedName>
        <fullName evidence="5">FAD binding domain-containing protein</fullName>
    </submittedName>
</protein>
<dbReference type="PANTHER" id="PTHR42659">
    <property type="entry name" value="XANTHINE DEHYDROGENASE SUBUNIT C-RELATED"/>
    <property type="match status" value="1"/>
</dbReference>
<dbReference type="InterPro" id="IPR005107">
    <property type="entry name" value="CO_DH_flav_C"/>
</dbReference>
<dbReference type="SUPFAM" id="SSF55447">
    <property type="entry name" value="CO dehydrogenase flavoprotein C-terminal domain-like"/>
    <property type="match status" value="1"/>
</dbReference>
<dbReference type="PROSITE" id="PS51387">
    <property type="entry name" value="FAD_PCMH"/>
    <property type="match status" value="1"/>
</dbReference>
<dbReference type="Gene3D" id="3.30.43.10">
    <property type="entry name" value="Uridine Diphospho-n-acetylenolpyruvylglucosamine Reductase, domain 2"/>
    <property type="match status" value="1"/>
</dbReference>
<evidence type="ECO:0000313" key="6">
    <source>
        <dbReference type="Proteomes" id="UP001199296"/>
    </source>
</evidence>
<dbReference type="SMART" id="SM01092">
    <property type="entry name" value="CO_deh_flav_C"/>
    <property type="match status" value="1"/>
</dbReference>
<keyword evidence="2" id="KW-0274">FAD</keyword>
<dbReference type="RefSeq" id="WP_229343979.1">
    <property type="nucleotide sequence ID" value="NZ_JAJFAT010000003.1"/>
</dbReference>
<dbReference type="AlphaFoldDB" id="A0AAW4WT73"/>
<dbReference type="Proteomes" id="UP001199296">
    <property type="component" value="Unassembled WGS sequence"/>
</dbReference>
<evidence type="ECO:0000256" key="3">
    <source>
        <dbReference type="ARBA" id="ARBA00023002"/>
    </source>
</evidence>
<dbReference type="InterPro" id="IPR036683">
    <property type="entry name" value="CO_DH_flav_C_dom_sf"/>
</dbReference>
<evidence type="ECO:0000313" key="5">
    <source>
        <dbReference type="EMBL" id="MCC3144298.1"/>
    </source>
</evidence>
<dbReference type="EMBL" id="JAJFAT010000003">
    <property type="protein sequence ID" value="MCC3144298.1"/>
    <property type="molecule type" value="Genomic_DNA"/>
</dbReference>
<reference evidence="5 6" key="1">
    <citation type="submission" date="2021-10" db="EMBL/GenBank/DDBJ databases">
        <authorList>
            <person name="Grouzdev D.S."/>
            <person name="Pantiukh K.S."/>
            <person name="Krutkina M.S."/>
        </authorList>
    </citation>
    <scope>NUCLEOTIDE SEQUENCE [LARGE SCALE GENOMIC DNA]</scope>
    <source>
        <strain evidence="5 6">Z-7514</strain>
    </source>
</reference>
<dbReference type="Gene3D" id="3.30.390.50">
    <property type="entry name" value="CO dehydrogenase flavoprotein, C-terminal domain"/>
    <property type="match status" value="1"/>
</dbReference>
<dbReference type="InterPro" id="IPR016169">
    <property type="entry name" value="FAD-bd_PCMH_sub2"/>
</dbReference>
<dbReference type="Pfam" id="PF00941">
    <property type="entry name" value="FAD_binding_5"/>
    <property type="match status" value="1"/>
</dbReference>
<dbReference type="GO" id="GO:0016491">
    <property type="term" value="F:oxidoreductase activity"/>
    <property type="evidence" value="ECO:0007669"/>
    <property type="project" value="UniProtKB-KW"/>
</dbReference>
<accession>A0AAW4WT73</accession>
<dbReference type="SUPFAM" id="SSF56176">
    <property type="entry name" value="FAD-binding/transporter-associated domain-like"/>
    <property type="match status" value="1"/>
</dbReference>
<dbReference type="InterPro" id="IPR036318">
    <property type="entry name" value="FAD-bd_PCMH-like_sf"/>
</dbReference>
<name>A0AAW4WT73_9FIRM</name>
<dbReference type="FunFam" id="3.30.465.10:FF:000017">
    <property type="entry name" value="Xanthine dehydrogenase, FAD binding subunit"/>
    <property type="match status" value="1"/>
</dbReference>
<dbReference type="GO" id="GO:0071949">
    <property type="term" value="F:FAD binding"/>
    <property type="evidence" value="ECO:0007669"/>
    <property type="project" value="InterPro"/>
</dbReference>
<keyword evidence="1" id="KW-0285">Flavoprotein</keyword>
<proteinExistence type="predicted"/>
<sequence length="291" mass="31848">MVEYQLLRATSLVEALEILAEKDNVECLAGGTDLLVDLHKQDSKFDQIDYVLDISSLKELKGINLGDKKAVIGSLTTHADLIESEEIQQKLPFIAEAAKSIGSTQIRNRATIGGNLVNAAACADSFSPLIALEAEVVLASRNGERKLSVRDFVKAPYKTALKKDELLKEIVFELPQGKYYSSYQKIGRRKALSISRISLTLLGEVKVDKVFKIQVVSGAATPSPVPFAEVNSYLLNKKLADIDPVEAGRLAAEEMVEITGERWSTPYKRPALAKLVERAVDDFLKEAANSG</sequence>
<gene>
    <name evidence="5" type="ORF">LJ207_03055</name>
</gene>